<evidence type="ECO:0000313" key="1">
    <source>
        <dbReference type="EMBL" id="VDN60941.1"/>
    </source>
</evidence>
<accession>A0A0N4UR39</accession>
<dbReference type="Proteomes" id="UP000038040">
    <property type="component" value="Unplaced"/>
</dbReference>
<evidence type="ECO:0000313" key="2">
    <source>
        <dbReference type="Proteomes" id="UP000038040"/>
    </source>
</evidence>
<keyword evidence="3" id="KW-1185">Reference proteome</keyword>
<name>A0A0N4UR39_DRAME</name>
<organism evidence="2 4">
    <name type="scientific">Dracunculus medinensis</name>
    <name type="common">Guinea worm</name>
    <dbReference type="NCBI Taxonomy" id="318479"/>
    <lineage>
        <taxon>Eukaryota</taxon>
        <taxon>Metazoa</taxon>
        <taxon>Ecdysozoa</taxon>
        <taxon>Nematoda</taxon>
        <taxon>Chromadorea</taxon>
        <taxon>Rhabditida</taxon>
        <taxon>Spirurina</taxon>
        <taxon>Dracunculoidea</taxon>
        <taxon>Dracunculidae</taxon>
        <taxon>Dracunculus</taxon>
    </lineage>
</organism>
<dbReference type="EMBL" id="UYYG01001274">
    <property type="protein sequence ID" value="VDN60941.1"/>
    <property type="molecule type" value="Genomic_DNA"/>
</dbReference>
<evidence type="ECO:0000313" key="3">
    <source>
        <dbReference type="Proteomes" id="UP000274756"/>
    </source>
</evidence>
<protein>
    <submittedName>
        <fullName evidence="4">EB domain-containing protein</fullName>
    </submittedName>
</protein>
<evidence type="ECO:0000313" key="4">
    <source>
        <dbReference type="WBParaSite" id="DME_0001050901-mRNA-1"/>
    </source>
</evidence>
<dbReference type="AlphaFoldDB" id="A0A0N4UR39"/>
<gene>
    <name evidence="1" type="ORF">DME_LOCUS10914</name>
</gene>
<proteinExistence type="predicted"/>
<reference evidence="1 3" key="2">
    <citation type="submission" date="2018-11" db="EMBL/GenBank/DDBJ databases">
        <authorList>
            <consortium name="Pathogen Informatics"/>
        </authorList>
    </citation>
    <scope>NUCLEOTIDE SEQUENCE [LARGE SCALE GENOMIC DNA]</scope>
</reference>
<reference evidence="4" key="1">
    <citation type="submission" date="2017-02" db="UniProtKB">
        <authorList>
            <consortium name="WormBaseParasite"/>
        </authorList>
    </citation>
    <scope>IDENTIFICATION</scope>
</reference>
<dbReference type="Proteomes" id="UP000274756">
    <property type="component" value="Unassembled WGS sequence"/>
</dbReference>
<sequence length="71" mass="7936">MHNQCRVFESCFRNECKLDFIDCPGGVCAPHHVCVAGRCLRDPLAPAACPDGWRQNDRFNACYIAVCFAES</sequence>
<dbReference type="WBParaSite" id="DME_0001050901-mRNA-1">
    <property type="protein sequence ID" value="DME_0001050901-mRNA-1"/>
    <property type="gene ID" value="DME_0001050901"/>
</dbReference>